<feature type="region of interest" description="Disordered" evidence="5">
    <location>
        <begin position="28"/>
        <end position="52"/>
    </location>
</feature>
<dbReference type="EMBL" id="AMQM01002443">
    <property type="status" value="NOT_ANNOTATED_CDS"/>
    <property type="molecule type" value="Genomic_DNA"/>
</dbReference>
<dbReference type="InterPro" id="IPR052954">
    <property type="entry name" value="GPCR-Ligand_Int"/>
</dbReference>
<feature type="signal peptide" evidence="7">
    <location>
        <begin position="1"/>
        <end position="19"/>
    </location>
</feature>
<evidence type="ECO:0000256" key="6">
    <source>
        <dbReference type="SAM" id="Phobius"/>
    </source>
</evidence>
<comment type="subcellular location">
    <subcellularLocation>
        <location evidence="1">Membrane</location>
    </subcellularLocation>
</comment>
<dbReference type="Proteomes" id="UP000015101">
    <property type="component" value="Unassembled WGS sequence"/>
</dbReference>
<dbReference type="PROSITE" id="PS50262">
    <property type="entry name" value="G_PROTEIN_RECEP_F1_2"/>
    <property type="match status" value="1"/>
</dbReference>
<dbReference type="InParanoid" id="T1EY79"/>
<dbReference type="EnsemblMetazoa" id="HelroT166533">
    <property type="protein sequence ID" value="HelroP166533"/>
    <property type="gene ID" value="HelroG166533"/>
</dbReference>
<reference evidence="10" key="3">
    <citation type="submission" date="2015-06" db="UniProtKB">
        <authorList>
            <consortium name="EnsemblMetazoa"/>
        </authorList>
    </citation>
    <scope>IDENTIFICATION</scope>
</reference>
<feature type="transmembrane region" description="Helical" evidence="6">
    <location>
        <begin position="82"/>
        <end position="104"/>
    </location>
</feature>
<evidence type="ECO:0000256" key="7">
    <source>
        <dbReference type="SAM" id="SignalP"/>
    </source>
</evidence>
<feature type="transmembrane region" description="Helical" evidence="6">
    <location>
        <begin position="128"/>
        <end position="148"/>
    </location>
</feature>
<protein>
    <recommendedName>
        <fullName evidence="8">G-protein coupled receptors family 1 profile domain-containing protein</fullName>
    </recommendedName>
</protein>
<dbReference type="EMBL" id="KB095812">
    <property type="protein sequence ID" value="ESO11532.1"/>
    <property type="molecule type" value="Genomic_DNA"/>
</dbReference>
<dbReference type="Gene3D" id="1.20.1070.10">
    <property type="entry name" value="Rhodopsin 7-helix transmembrane proteins"/>
    <property type="match status" value="1"/>
</dbReference>
<evidence type="ECO:0000256" key="2">
    <source>
        <dbReference type="ARBA" id="ARBA00022692"/>
    </source>
</evidence>
<dbReference type="EMBL" id="AMQM01002444">
    <property type="status" value="NOT_ANNOTATED_CDS"/>
    <property type="molecule type" value="Genomic_DNA"/>
</dbReference>
<evidence type="ECO:0000313" key="9">
    <source>
        <dbReference type="EMBL" id="ESO11532.1"/>
    </source>
</evidence>
<dbReference type="PANTHER" id="PTHR46641">
    <property type="entry name" value="FMRFAMIDE RECEPTOR-RELATED"/>
    <property type="match status" value="1"/>
</dbReference>
<keyword evidence="2 6" id="KW-0812">Transmembrane</keyword>
<dbReference type="PANTHER" id="PTHR46641:SF2">
    <property type="entry name" value="FMRFAMIDE RECEPTOR"/>
    <property type="match status" value="1"/>
</dbReference>
<evidence type="ECO:0000259" key="8">
    <source>
        <dbReference type="PROSITE" id="PS50262"/>
    </source>
</evidence>
<name>T1EY79_HELRO</name>
<evidence type="ECO:0000256" key="4">
    <source>
        <dbReference type="ARBA" id="ARBA00023136"/>
    </source>
</evidence>
<keyword evidence="3 6" id="KW-1133">Transmembrane helix</keyword>
<evidence type="ECO:0000256" key="5">
    <source>
        <dbReference type="SAM" id="MobiDB-lite"/>
    </source>
</evidence>
<proteinExistence type="predicted"/>
<feature type="chain" id="PRO_5010980158" description="G-protein coupled receptors family 1 profile domain-containing protein" evidence="7">
    <location>
        <begin position="20"/>
        <end position="282"/>
    </location>
</feature>
<organism evidence="10 11">
    <name type="scientific">Helobdella robusta</name>
    <name type="common">Californian leech</name>
    <dbReference type="NCBI Taxonomy" id="6412"/>
    <lineage>
        <taxon>Eukaryota</taxon>
        <taxon>Metazoa</taxon>
        <taxon>Spiralia</taxon>
        <taxon>Lophotrochozoa</taxon>
        <taxon>Annelida</taxon>
        <taxon>Clitellata</taxon>
        <taxon>Hirudinea</taxon>
        <taxon>Rhynchobdellida</taxon>
        <taxon>Glossiphoniidae</taxon>
        <taxon>Helobdella</taxon>
    </lineage>
</organism>
<dbReference type="AlphaFoldDB" id="T1EY79"/>
<dbReference type="CTD" id="20201529"/>
<dbReference type="HOGENOM" id="CLU_987903_0_0_1"/>
<dbReference type="SUPFAM" id="SSF81321">
    <property type="entry name" value="Family A G protein-coupled receptor-like"/>
    <property type="match status" value="1"/>
</dbReference>
<reference evidence="11" key="1">
    <citation type="submission" date="2012-12" db="EMBL/GenBank/DDBJ databases">
        <authorList>
            <person name="Hellsten U."/>
            <person name="Grimwood J."/>
            <person name="Chapman J.A."/>
            <person name="Shapiro H."/>
            <person name="Aerts A."/>
            <person name="Otillar R.P."/>
            <person name="Terry A.Y."/>
            <person name="Boore J.L."/>
            <person name="Simakov O."/>
            <person name="Marletaz F."/>
            <person name="Cho S.-J."/>
            <person name="Edsinger-Gonzales E."/>
            <person name="Havlak P."/>
            <person name="Kuo D.-H."/>
            <person name="Larsson T."/>
            <person name="Lv J."/>
            <person name="Arendt D."/>
            <person name="Savage R."/>
            <person name="Osoegawa K."/>
            <person name="de Jong P."/>
            <person name="Lindberg D.R."/>
            <person name="Seaver E.C."/>
            <person name="Weisblat D.A."/>
            <person name="Putnam N.H."/>
            <person name="Grigoriev I.V."/>
            <person name="Rokhsar D.S."/>
        </authorList>
    </citation>
    <scope>NUCLEOTIDE SEQUENCE</scope>
</reference>
<reference evidence="9 11" key="2">
    <citation type="journal article" date="2013" name="Nature">
        <title>Insights into bilaterian evolution from three spiralian genomes.</title>
        <authorList>
            <person name="Simakov O."/>
            <person name="Marletaz F."/>
            <person name="Cho S.J."/>
            <person name="Edsinger-Gonzales E."/>
            <person name="Havlak P."/>
            <person name="Hellsten U."/>
            <person name="Kuo D.H."/>
            <person name="Larsson T."/>
            <person name="Lv J."/>
            <person name="Arendt D."/>
            <person name="Savage R."/>
            <person name="Osoegawa K."/>
            <person name="de Jong P."/>
            <person name="Grimwood J."/>
            <person name="Chapman J.A."/>
            <person name="Shapiro H."/>
            <person name="Aerts A."/>
            <person name="Otillar R.P."/>
            <person name="Terry A.Y."/>
            <person name="Boore J.L."/>
            <person name="Grigoriev I.V."/>
            <person name="Lindberg D.R."/>
            <person name="Seaver E.C."/>
            <person name="Weisblat D.A."/>
            <person name="Putnam N.H."/>
            <person name="Rokhsar D.S."/>
        </authorList>
    </citation>
    <scope>NUCLEOTIDE SEQUENCE</scope>
</reference>
<accession>T1EY79</accession>
<dbReference type="KEGG" id="hro:HELRODRAFT_166533"/>
<evidence type="ECO:0000313" key="11">
    <source>
        <dbReference type="Proteomes" id="UP000015101"/>
    </source>
</evidence>
<dbReference type="GO" id="GO:0016020">
    <property type="term" value="C:membrane"/>
    <property type="evidence" value="ECO:0007669"/>
    <property type="project" value="UniProtKB-SubCell"/>
</dbReference>
<feature type="domain" description="G-protein coupled receptors family 1 profile" evidence="8">
    <location>
        <begin position="1"/>
        <end position="148"/>
    </location>
</feature>
<dbReference type="RefSeq" id="XP_009010020.1">
    <property type="nucleotide sequence ID" value="XM_009011772.1"/>
</dbReference>
<sequence>MTPLLLLLLLLLLWQLLMMIIIKKTSDNNNSNNNRTNNNNKTSSNNKISNNNNNGQTWMTFVRVCLSYATDLKVNSGHRVTATLIFLILLFTILVTPADVIVFVRTTQTAAGTAAAAVATRSSHTFEFLIRLSNVLLLTNFSVNFILYCAVNTQFRTSLRYLVTCQVFKQFKRFTVASTSATTNLTTAAGCVNVAATNYLSSKRFEVSSVNRSVVADDGLDEKSGKSLKMKSFQGKNNTKKAVGEDTFIGGQHEDCGGGSSSGAAVATAVMLKCCDAVDAEM</sequence>
<keyword evidence="11" id="KW-1185">Reference proteome</keyword>
<keyword evidence="7" id="KW-0732">Signal</keyword>
<evidence type="ECO:0000256" key="1">
    <source>
        <dbReference type="ARBA" id="ARBA00004370"/>
    </source>
</evidence>
<dbReference type="OrthoDB" id="9990906at2759"/>
<dbReference type="GeneID" id="20201529"/>
<keyword evidence="4 6" id="KW-0472">Membrane</keyword>
<evidence type="ECO:0000256" key="3">
    <source>
        <dbReference type="ARBA" id="ARBA00022989"/>
    </source>
</evidence>
<dbReference type="InterPro" id="IPR017452">
    <property type="entry name" value="GPCR_Rhodpsn_7TM"/>
</dbReference>
<gene>
    <name evidence="10" type="primary">20201529</name>
    <name evidence="9" type="ORF">HELRODRAFT_166533</name>
</gene>
<evidence type="ECO:0000313" key="10">
    <source>
        <dbReference type="EnsemblMetazoa" id="HelroP166533"/>
    </source>
</evidence>